<evidence type="ECO:0008006" key="3">
    <source>
        <dbReference type="Google" id="ProtNLM"/>
    </source>
</evidence>
<evidence type="ECO:0000313" key="1">
    <source>
        <dbReference type="EMBL" id="MFC6034387.1"/>
    </source>
</evidence>
<organism evidence="1 2">
    <name type="scientific">Hyphococcus aureus</name>
    <dbReference type="NCBI Taxonomy" id="2666033"/>
    <lineage>
        <taxon>Bacteria</taxon>
        <taxon>Pseudomonadati</taxon>
        <taxon>Pseudomonadota</taxon>
        <taxon>Alphaproteobacteria</taxon>
        <taxon>Parvularculales</taxon>
        <taxon>Parvularculaceae</taxon>
        <taxon>Hyphococcus</taxon>
    </lineage>
</organism>
<gene>
    <name evidence="1" type="ORF">ACFMB1_02465</name>
</gene>
<evidence type="ECO:0000313" key="2">
    <source>
        <dbReference type="Proteomes" id="UP001596116"/>
    </source>
</evidence>
<reference evidence="1 2" key="1">
    <citation type="submission" date="2024-09" db="EMBL/GenBank/DDBJ databases">
        <authorList>
            <person name="Zhang Z.-H."/>
        </authorList>
    </citation>
    <scope>NUCLEOTIDE SEQUENCE [LARGE SCALE GENOMIC DNA]</scope>
    <source>
        <strain evidence="1 2">HHTR114</strain>
    </source>
</reference>
<dbReference type="InterPro" id="IPR029069">
    <property type="entry name" value="HotDog_dom_sf"/>
</dbReference>
<dbReference type="RefSeq" id="WP_379880293.1">
    <property type="nucleotide sequence ID" value="NZ_JBHPON010000001.1"/>
</dbReference>
<name>A0ABW1KWH8_9PROT</name>
<dbReference type="Proteomes" id="UP001596116">
    <property type="component" value="Unassembled WGS sequence"/>
</dbReference>
<accession>A0ABW1KWH8</accession>
<sequence>MSDAVRSVVIDKRFCGPKSSGNGGYSAGLFARAIDGPAAVKLMKPPPFDTPIELRKLESGFEAVTGDAVIASIEPAVVRVDPPAMPSDADVAAAHDDFLKTIGDAHLIPYCFVCGTKRASGDGLRIFSGAAPDSPVNADFWTPAADLAGDDGLVRPEFLWAALDCPTAYALRVGDRMTLLGRLAVEITRRPAPGERLIAAAWRTGEEGRKHYSSSVLLDENREIIAASNALWIELNDPALIARIKSENV</sequence>
<proteinExistence type="predicted"/>
<dbReference type="SUPFAM" id="SSF54637">
    <property type="entry name" value="Thioesterase/thiol ester dehydrase-isomerase"/>
    <property type="match status" value="1"/>
</dbReference>
<comment type="caution">
    <text evidence="1">The sequence shown here is derived from an EMBL/GenBank/DDBJ whole genome shotgun (WGS) entry which is preliminary data.</text>
</comment>
<protein>
    <recommendedName>
        <fullName evidence="3">Thioesterase family protein</fullName>
    </recommendedName>
</protein>
<dbReference type="EMBL" id="JBHPON010000001">
    <property type="protein sequence ID" value="MFC6034387.1"/>
    <property type="molecule type" value="Genomic_DNA"/>
</dbReference>
<dbReference type="Gene3D" id="3.10.129.10">
    <property type="entry name" value="Hotdog Thioesterase"/>
    <property type="match status" value="1"/>
</dbReference>
<keyword evidence="2" id="KW-1185">Reference proteome</keyword>